<dbReference type="Proteomes" id="UP000273044">
    <property type="component" value="Chromosome"/>
</dbReference>
<sequence length="794" mass="87580">MTWNADTLAALLTEPESLEDLVTVLDDLTEADRSVIRKAIGKALPSLRRRMEKVGAGGQRLVLLAVAVGATPAQCAKVFSSWDIWRLMQVPITRDRLLSWMTGNGPEWAGDLITRMLKRRTADSMYYTELIDELALDIPIPDDPVFLTAWAVENSSFPRPGHRWEKHLIAACAAPNALGRRLVADQRTQIQAQIREAVADLRVTEPTDDDALLLALLQVFERGDNRPSQQFALILIAGLGLTPLLAKHSDRFLAALPNADPIVVKFAVEQLLPPGLSEDHLTTLALDVLARKEKGVKRAVLKALRSVNDPSQDLVEMLTATTTGPDSTTAELAQKLLDDWGVATGPAESLGLWRDPLGIPPEPIDDLDRLLDEVEFNELIQHLTGAGTRHREPTELHERGLAALVALGWAKGRDAFVETLRGKVPRPGFWDGLLVQQVQRWVRKRFWMPRLAPLTRFAARRCNDVLDAVGRVPCLLSTPTHKNNRVSWQKFQDRLHRYAEKDVDVLPIDLFVALGRIDRTEATPCNLPGRVTKGRTVQEIVDLWLKTPAEPGRMEFAAPGFRKGARARHRVRVAGDEPVVAKALGIKGPWNKTYQGPSGFLRERHAGRDLLPAHPTRMAMVALASPDETSAEEFTDAALVIRFDTVLVLTGLIFASAAPPQGRDEIAGALLTAWDESRLNPEMLVAAWESPWRQELRDDIAPVKVAAMLTSIAEAGGLALAWPLLTRITEELAGTDKLPTGVATILESVLNLLPEVPEKPDLPNITALAARKGNSKTVKVARRIVDRLRAMDRG</sequence>
<dbReference type="Pfam" id="PF25148">
    <property type="entry name" value="DUF7824"/>
    <property type="match status" value="1"/>
</dbReference>
<organism evidence="2 3">
    <name type="scientific">Arachnia propionica</name>
    <dbReference type="NCBI Taxonomy" id="1750"/>
    <lineage>
        <taxon>Bacteria</taxon>
        <taxon>Bacillati</taxon>
        <taxon>Actinomycetota</taxon>
        <taxon>Actinomycetes</taxon>
        <taxon>Propionibacteriales</taxon>
        <taxon>Propionibacteriaceae</taxon>
        <taxon>Arachnia</taxon>
    </lineage>
</organism>
<dbReference type="RefSeq" id="WP_061787427.1">
    <property type="nucleotide sequence ID" value="NZ_LR134406.1"/>
</dbReference>
<evidence type="ECO:0000313" key="2">
    <source>
        <dbReference type="EMBL" id="VEH68830.1"/>
    </source>
</evidence>
<feature type="domain" description="DUF7824" evidence="1">
    <location>
        <begin position="475"/>
        <end position="551"/>
    </location>
</feature>
<evidence type="ECO:0000259" key="1">
    <source>
        <dbReference type="Pfam" id="PF25148"/>
    </source>
</evidence>
<reference evidence="2 3" key="1">
    <citation type="submission" date="2018-12" db="EMBL/GenBank/DDBJ databases">
        <authorList>
            <consortium name="Pathogen Informatics"/>
        </authorList>
    </citation>
    <scope>NUCLEOTIDE SEQUENCE [LARGE SCALE GENOMIC DNA]</scope>
    <source>
        <strain evidence="2 3">NCTC12967</strain>
    </source>
</reference>
<dbReference type="AlphaFoldDB" id="A0A3S4W4Z8"/>
<proteinExistence type="predicted"/>
<protein>
    <recommendedName>
        <fullName evidence="1">DUF7824 domain-containing protein</fullName>
    </recommendedName>
</protein>
<dbReference type="InterPro" id="IPR056726">
    <property type="entry name" value="DUF7824"/>
</dbReference>
<gene>
    <name evidence="2" type="ORF">NCTC12967_00091</name>
</gene>
<dbReference type="EMBL" id="LR134406">
    <property type="protein sequence ID" value="VEH68830.1"/>
    <property type="molecule type" value="Genomic_DNA"/>
</dbReference>
<evidence type="ECO:0000313" key="3">
    <source>
        <dbReference type="Proteomes" id="UP000273044"/>
    </source>
</evidence>
<keyword evidence="3" id="KW-1185">Reference proteome</keyword>
<dbReference type="GeneID" id="64405600"/>
<name>A0A3S4W4Z8_9ACTN</name>
<accession>A0A3S4W4Z8</accession>